<dbReference type="InterPro" id="IPR036291">
    <property type="entry name" value="NAD(P)-bd_dom_sf"/>
</dbReference>
<dbReference type="Proteomes" id="UP001642483">
    <property type="component" value="Unassembled WGS sequence"/>
</dbReference>
<evidence type="ECO:0000313" key="1">
    <source>
        <dbReference type="EMBL" id="CAK8677941.1"/>
    </source>
</evidence>
<dbReference type="InterPro" id="IPR002347">
    <property type="entry name" value="SDR_fam"/>
</dbReference>
<gene>
    <name evidence="1" type="ORF">CVLEPA_LOCUS7922</name>
</gene>
<dbReference type="PRINTS" id="PR00081">
    <property type="entry name" value="GDHRDH"/>
</dbReference>
<dbReference type="EMBL" id="CAWYQH010000046">
    <property type="protein sequence ID" value="CAK8677941.1"/>
    <property type="molecule type" value="Genomic_DNA"/>
</dbReference>
<evidence type="ECO:0000313" key="2">
    <source>
        <dbReference type="Proteomes" id="UP001642483"/>
    </source>
</evidence>
<dbReference type="Pfam" id="PF00106">
    <property type="entry name" value="adh_short"/>
    <property type="match status" value="1"/>
</dbReference>
<keyword evidence="2" id="KW-1185">Reference proteome</keyword>
<dbReference type="Gene3D" id="3.40.50.720">
    <property type="entry name" value="NAD(P)-binding Rossmann-like Domain"/>
    <property type="match status" value="1"/>
</dbReference>
<name>A0ABP0FEZ1_CLALP</name>
<protein>
    <submittedName>
        <fullName evidence="1">Uncharacterized protein</fullName>
    </submittedName>
</protein>
<organism evidence="1 2">
    <name type="scientific">Clavelina lepadiformis</name>
    <name type="common">Light-bulb sea squirt</name>
    <name type="synonym">Ascidia lepadiformis</name>
    <dbReference type="NCBI Taxonomy" id="159417"/>
    <lineage>
        <taxon>Eukaryota</taxon>
        <taxon>Metazoa</taxon>
        <taxon>Chordata</taxon>
        <taxon>Tunicata</taxon>
        <taxon>Ascidiacea</taxon>
        <taxon>Aplousobranchia</taxon>
        <taxon>Clavelinidae</taxon>
        <taxon>Clavelina</taxon>
    </lineage>
</organism>
<accession>A0ABP0FEZ1</accession>
<dbReference type="PANTHER" id="PTHR43975">
    <property type="entry name" value="ZGC:101858"/>
    <property type="match status" value="1"/>
</dbReference>
<dbReference type="PANTHER" id="PTHR43975:SF2">
    <property type="entry name" value="EG:BACR7A4.14 PROTEIN-RELATED"/>
    <property type="match status" value="1"/>
</dbReference>
<dbReference type="SUPFAM" id="SSF51735">
    <property type="entry name" value="NAD(P)-binding Rossmann-fold domains"/>
    <property type="match status" value="1"/>
</dbReference>
<comment type="caution">
    <text evidence="1">The sequence shown here is derived from an EMBL/GenBank/DDBJ whole genome shotgun (WGS) entry which is preliminary data.</text>
</comment>
<sequence>MSDFKGKVVLVTGASSGIGAEVARLFAQQQARLSIVARNAERLNKVAEECRKLGAEGVLVVIADLSKENEAEKIVKETIERFEKLDILINNAGVGISASVENVTGNDFDKAFDVNVKAVVLVTKHVIPYLEKTKDGAKAYFPSPEIKAQYDAFSSSRHPLGGQNLTVQEIGDAVLYLASERAKMITGICLFVH</sequence>
<reference evidence="1 2" key="1">
    <citation type="submission" date="2024-02" db="EMBL/GenBank/DDBJ databases">
        <authorList>
            <person name="Daric V."/>
            <person name="Darras S."/>
        </authorList>
    </citation>
    <scope>NUCLEOTIDE SEQUENCE [LARGE SCALE GENOMIC DNA]</scope>
</reference>
<proteinExistence type="predicted"/>